<dbReference type="AlphaFoldDB" id="A0AAX1UQV3"/>
<sequence length="787" mass="83036">MPLPRVFISTDLRLAAEEKDDSQSLIHALLYQDKMNIVGIAATPSKWNAQDGLVGDIGRIIDVYGLDHAKLAARSGDFKTAEQLKAISWQGALDTAPSQGWSNPTDSSRAIIAEAKKAEAAGEVLNVLTWGGETDLAQALHDDPSIAPHIRFFSIDDQDEAAYAYIKANFKGAFDMWVDNLSTFRGTYASPAGGEWTQDIIKGWHEVNARGHGALGDFFAELSGDIFNVSGVKMGDSPTVFRFLSGDQNDPTKESWGGEFVQQPSGGPGRYYTDNPDDALDFDRPDTDGAMTIYEDRSAWLADFAARLDWLKGDAPQPTPTPKPTPAPTPTPPPTAGGNLLKDASFEGPSVATGQWAELGSTAGWTAIAGGRIEVWDAHNGVTATDGSQFVELDFDGARDGFFQDVDAATGETYTLSFDLRARPGAPVSSQGVEVVWNDRVVATATPGTDWGTFTTTVTGAAGTDRLTIREVASQGGDGLGALLDDFVLVGSKAPTGGTTPDVGEAPAPMPTPSLPAAGNLLKDGSFESPSVATGQWAELGSTAGWKAIPGGRIEVWDAHNGVTATDGSQFVELDFHGARDGFFQDVDAAAGEAYTLSFDLRARPGAPVSSQGVEVVWNDRVVATATPGADWGTFTTTVTGTSGTDRLTIREVASQGGDGLGALLDDFVLVRSDAPTGGTGPDTVSVRVSGDAWEGDPAFALLVNGAVVTPSAVVTADRAAGDWQTLTFTGDWDLDGSDQVGIRFLEDSYAGPGRDRNLYVDEVRLNGEVNGADRTFLQAGTETWDF</sequence>
<feature type="domain" description="Cellulose-binding Sde182 nucleoside hydrolase-like" evidence="2">
    <location>
        <begin position="5"/>
        <end position="260"/>
    </location>
</feature>
<accession>A0AAX1UQV3</accession>
<evidence type="ECO:0000313" key="4">
    <source>
        <dbReference type="EMBL" id="RHZ98606.1"/>
    </source>
</evidence>
<dbReference type="InterPro" id="IPR011483">
    <property type="entry name" value="Sde182_NH-like"/>
</dbReference>
<dbReference type="Gene3D" id="2.60.120.260">
    <property type="entry name" value="Galactose-binding domain-like"/>
    <property type="match status" value="2"/>
</dbReference>
<dbReference type="InterPro" id="IPR008979">
    <property type="entry name" value="Galactose-bd-like_sf"/>
</dbReference>
<dbReference type="Pfam" id="PF16841">
    <property type="entry name" value="CBM60"/>
    <property type="match status" value="1"/>
</dbReference>
<feature type="compositionally biased region" description="Pro residues" evidence="1">
    <location>
        <begin position="317"/>
        <end position="335"/>
    </location>
</feature>
<name>A0AAX1UQV3_CERSP</name>
<evidence type="ECO:0000259" key="3">
    <source>
        <dbReference type="Pfam" id="PF16841"/>
    </source>
</evidence>
<protein>
    <submittedName>
        <fullName evidence="4">DUF1593 domain-containing protein</fullName>
    </submittedName>
</protein>
<comment type="caution">
    <text evidence="4">The sequence shown here is derived from an EMBL/GenBank/DDBJ whole genome shotgun (WGS) entry which is preliminary data.</text>
</comment>
<feature type="region of interest" description="Disordered" evidence="1">
    <location>
        <begin position="312"/>
        <end position="346"/>
    </location>
</feature>
<feature type="domain" description="Carbohydrate binding module xylan-binding" evidence="3">
    <location>
        <begin position="684"/>
        <end position="775"/>
    </location>
</feature>
<dbReference type="InterPro" id="IPR031768">
    <property type="entry name" value="CBM60_xylan-bd"/>
</dbReference>
<proteinExistence type="predicted"/>
<evidence type="ECO:0000259" key="2">
    <source>
        <dbReference type="Pfam" id="PF07632"/>
    </source>
</evidence>
<organism evidence="4 5">
    <name type="scientific">Cereibacter sphaeroides</name>
    <name type="common">Rhodobacter sphaeroides</name>
    <dbReference type="NCBI Taxonomy" id="1063"/>
    <lineage>
        <taxon>Bacteria</taxon>
        <taxon>Pseudomonadati</taxon>
        <taxon>Pseudomonadota</taxon>
        <taxon>Alphaproteobacteria</taxon>
        <taxon>Rhodobacterales</taxon>
        <taxon>Paracoccaceae</taxon>
        <taxon>Cereibacter</taxon>
    </lineage>
</organism>
<evidence type="ECO:0000256" key="1">
    <source>
        <dbReference type="SAM" id="MobiDB-lite"/>
    </source>
</evidence>
<dbReference type="Gene3D" id="2.60.60.40">
    <property type="match status" value="1"/>
</dbReference>
<dbReference type="GO" id="GO:0016799">
    <property type="term" value="F:hydrolase activity, hydrolyzing N-glycosyl compounds"/>
    <property type="evidence" value="ECO:0007669"/>
    <property type="project" value="InterPro"/>
</dbReference>
<gene>
    <name evidence="4" type="ORF">D1114_00510</name>
</gene>
<dbReference type="RefSeq" id="WP_118998995.1">
    <property type="nucleotide sequence ID" value="NZ_QWGP01000001.1"/>
</dbReference>
<evidence type="ECO:0000313" key="5">
    <source>
        <dbReference type="Proteomes" id="UP000266305"/>
    </source>
</evidence>
<dbReference type="InterPro" id="IPR036452">
    <property type="entry name" value="Ribo_hydro-like"/>
</dbReference>
<dbReference type="Gene3D" id="3.90.245.10">
    <property type="entry name" value="Ribonucleoside hydrolase-like"/>
    <property type="match status" value="1"/>
</dbReference>
<dbReference type="SUPFAM" id="SSF49785">
    <property type="entry name" value="Galactose-binding domain-like"/>
    <property type="match status" value="2"/>
</dbReference>
<dbReference type="EMBL" id="QWGP01000001">
    <property type="protein sequence ID" value="RHZ98606.1"/>
    <property type="molecule type" value="Genomic_DNA"/>
</dbReference>
<reference evidence="4 5" key="1">
    <citation type="submission" date="2018-08" db="EMBL/GenBank/DDBJ databases">
        <title>Draft genome sequence of Rhodobacter sphaeroides FY.</title>
        <authorList>
            <person name="Rayyan A."/>
            <person name="Meyer T.E."/>
            <person name="Kyndt J.A."/>
        </authorList>
    </citation>
    <scope>NUCLEOTIDE SEQUENCE [LARGE SCALE GENOMIC DNA]</scope>
    <source>
        <strain evidence="4 5">FY</strain>
    </source>
</reference>
<dbReference type="SUPFAM" id="SSF53590">
    <property type="entry name" value="Nucleoside hydrolase"/>
    <property type="match status" value="1"/>
</dbReference>
<dbReference type="Proteomes" id="UP000266305">
    <property type="component" value="Unassembled WGS sequence"/>
</dbReference>
<dbReference type="Pfam" id="PF07632">
    <property type="entry name" value="Sde182_NH-like"/>
    <property type="match status" value="1"/>
</dbReference>